<evidence type="ECO:0000256" key="1">
    <source>
        <dbReference type="SAM" id="MobiDB-lite"/>
    </source>
</evidence>
<evidence type="ECO:0000313" key="4">
    <source>
        <dbReference type="EMBL" id="GAV27680.1"/>
    </source>
</evidence>
<feature type="chain" id="PRO_5013224671" description="ABC transmembrane type-1 domain-containing protein" evidence="3">
    <location>
        <begin position="19"/>
        <end position="232"/>
    </location>
</feature>
<dbReference type="Proteomes" id="UP000186136">
    <property type="component" value="Unassembled WGS sequence"/>
</dbReference>
<gene>
    <name evidence="4" type="ORF">PMKS-001148</name>
</gene>
<comment type="caution">
    <text evidence="4">The sequence shown here is derived from an EMBL/GenBank/DDBJ whole genome shotgun (WGS) entry which is preliminary data.</text>
</comment>
<evidence type="ECO:0000256" key="3">
    <source>
        <dbReference type="SAM" id="SignalP"/>
    </source>
</evidence>
<protein>
    <recommendedName>
        <fullName evidence="6">ABC transmembrane type-1 domain-containing protein</fullName>
    </recommendedName>
</protein>
<keyword evidence="2" id="KW-1133">Transmembrane helix</keyword>
<keyword evidence="3" id="KW-0732">Signal</keyword>
<feature type="compositionally biased region" description="Low complexity" evidence="1">
    <location>
        <begin position="112"/>
        <end position="121"/>
    </location>
</feature>
<feature type="region of interest" description="Disordered" evidence="1">
    <location>
        <begin position="87"/>
        <end position="138"/>
    </location>
</feature>
<evidence type="ECO:0008006" key="6">
    <source>
        <dbReference type="Google" id="ProtNLM"/>
    </source>
</evidence>
<evidence type="ECO:0000313" key="5">
    <source>
        <dbReference type="Proteomes" id="UP000186136"/>
    </source>
</evidence>
<feature type="signal peptide" evidence="3">
    <location>
        <begin position="1"/>
        <end position="18"/>
    </location>
</feature>
<feature type="compositionally biased region" description="Basic and acidic residues" evidence="1">
    <location>
        <begin position="126"/>
        <end position="138"/>
    </location>
</feature>
<evidence type="ECO:0000256" key="2">
    <source>
        <dbReference type="SAM" id="Phobius"/>
    </source>
</evidence>
<accession>A0A1Q2YDQ9</accession>
<dbReference type="PROSITE" id="PS51257">
    <property type="entry name" value="PROKAR_LIPOPROTEIN"/>
    <property type="match status" value="1"/>
</dbReference>
<feature type="transmembrane region" description="Helical" evidence="2">
    <location>
        <begin position="179"/>
        <end position="199"/>
    </location>
</feature>
<sequence length="232" mass="25839">MSIPKWLPLSVSAAGVSCLSTLTSATAAAATTTATVAAARPGSVRFFSYNIPPAPCRSNYIPTNHTEAGHDFLRRFSHRCFTTSTQKFIEQPQSPHSSPQPPNAKESKKVNQEQQQQQQQQADEPELAREYRDDEDGRSVAIPKRKSWKERWLDISADDSNTATFTEVWRLLKLARKDLALFTLAMVLLTLSAAIVMALPKVTGLILDATKNFTTLEDIEIYGFSRWLWPGA</sequence>
<keyword evidence="2" id="KW-0812">Transmembrane</keyword>
<name>A0A1Q2YDQ9_9ASCO</name>
<dbReference type="AlphaFoldDB" id="A0A1Q2YDQ9"/>
<keyword evidence="5" id="KW-1185">Reference proteome</keyword>
<dbReference type="EMBL" id="BDGI01000042">
    <property type="protein sequence ID" value="GAV27680.1"/>
    <property type="molecule type" value="Genomic_DNA"/>
</dbReference>
<proteinExistence type="predicted"/>
<organism evidence="4 5">
    <name type="scientific">Pichia membranifaciens</name>
    <dbReference type="NCBI Taxonomy" id="4926"/>
    <lineage>
        <taxon>Eukaryota</taxon>
        <taxon>Fungi</taxon>
        <taxon>Dikarya</taxon>
        <taxon>Ascomycota</taxon>
        <taxon>Saccharomycotina</taxon>
        <taxon>Pichiomycetes</taxon>
        <taxon>Pichiales</taxon>
        <taxon>Pichiaceae</taxon>
        <taxon>Pichia</taxon>
    </lineage>
</organism>
<reference evidence="4 5" key="1">
    <citation type="submission" date="2016-08" db="EMBL/GenBank/DDBJ databases">
        <title>Whole genome shotgun sequence of Pichia membranifaciens KS47-1.</title>
        <authorList>
            <person name="Konishi M."/>
            <person name="Ishida M."/>
            <person name="Arakawa T."/>
            <person name="Kato Y."/>
            <person name="Horiuchi J."/>
        </authorList>
    </citation>
    <scope>NUCLEOTIDE SEQUENCE [LARGE SCALE GENOMIC DNA]</scope>
    <source>
        <strain evidence="4 5">KS47-1</strain>
    </source>
</reference>
<keyword evidence="2" id="KW-0472">Membrane</keyword>